<dbReference type="GO" id="GO:0016413">
    <property type="term" value="F:O-acetyltransferase activity"/>
    <property type="evidence" value="ECO:0007669"/>
    <property type="project" value="TreeGrafter"/>
</dbReference>
<keyword evidence="6 7" id="KW-0472">Membrane</keyword>
<evidence type="ECO:0000313" key="10">
    <source>
        <dbReference type="Proteomes" id="UP001144471"/>
    </source>
</evidence>
<evidence type="ECO:0000256" key="3">
    <source>
        <dbReference type="ARBA" id="ARBA00022475"/>
    </source>
</evidence>
<feature type="transmembrane region" description="Helical" evidence="7">
    <location>
        <begin position="41"/>
        <end position="62"/>
    </location>
</feature>
<reference evidence="9" key="1">
    <citation type="submission" date="2022-12" db="EMBL/GenBank/DDBJ databases">
        <title>Reference genome sequencing for broad-spectrum identification of bacterial and archaeal isolates by mass spectrometry.</title>
        <authorList>
            <person name="Sekiguchi Y."/>
            <person name="Tourlousse D.M."/>
        </authorList>
    </citation>
    <scope>NUCLEOTIDE SEQUENCE</scope>
    <source>
        <strain evidence="9">10succ1</strain>
    </source>
</reference>
<evidence type="ECO:0000259" key="8">
    <source>
        <dbReference type="Pfam" id="PF01757"/>
    </source>
</evidence>
<sequence>MFINSINYFRGIAILLIVAGHSYTLAGFAPSNPFERTTANLLTGGTALFVFISGFMFHHVFSKKFNYRKFMVKKLQNVVLPYLFLSVYPIWDIIKYERFSRTLGVASAWDALLFYPFTGLHLTAYWYIPFAVILFLASPIFLRLMNSRYKEPLIVVGIALSALIHRPLYNISVLQSFLYFAPVYLMGMWASINKERIYEKLMNREWIFLTIAVFLAFFQGEFASYSPLKGVTTFPQAVEGGYVGNFHKDILVYNGIDFMILQKVFLCFFFMVFLRRFEERSIPFLDFTAKYSFAIFFLHCYLILWGERLGGLPKGNILTLLLTTLGISLVSAITAAAVKKAIPRYSRRLIGL</sequence>
<dbReference type="PANTHER" id="PTHR40074">
    <property type="entry name" value="O-ACETYLTRANSFERASE WECH"/>
    <property type="match status" value="1"/>
</dbReference>
<dbReference type="InterPro" id="IPR002656">
    <property type="entry name" value="Acyl_transf_3_dom"/>
</dbReference>
<organism evidence="9 10">
    <name type="scientific">Propionigenium maris DSM 9537</name>
    <dbReference type="NCBI Taxonomy" id="1123000"/>
    <lineage>
        <taxon>Bacteria</taxon>
        <taxon>Fusobacteriati</taxon>
        <taxon>Fusobacteriota</taxon>
        <taxon>Fusobacteriia</taxon>
        <taxon>Fusobacteriales</taxon>
        <taxon>Fusobacteriaceae</taxon>
        <taxon>Propionigenium</taxon>
    </lineage>
</organism>
<dbReference type="RefSeq" id="WP_281833009.1">
    <property type="nucleotide sequence ID" value="NZ_BSDY01000002.1"/>
</dbReference>
<feature type="transmembrane region" description="Helical" evidence="7">
    <location>
        <begin position="206"/>
        <end position="225"/>
    </location>
</feature>
<evidence type="ECO:0000256" key="1">
    <source>
        <dbReference type="ARBA" id="ARBA00004651"/>
    </source>
</evidence>
<dbReference type="GO" id="GO:0009246">
    <property type="term" value="P:enterobacterial common antigen biosynthetic process"/>
    <property type="evidence" value="ECO:0007669"/>
    <property type="project" value="TreeGrafter"/>
</dbReference>
<feature type="transmembrane region" description="Helical" evidence="7">
    <location>
        <begin position="177"/>
        <end position="194"/>
    </location>
</feature>
<feature type="transmembrane region" description="Helical" evidence="7">
    <location>
        <begin position="74"/>
        <end position="91"/>
    </location>
</feature>
<keyword evidence="5 7" id="KW-1133">Transmembrane helix</keyword>
<feature type="transmembrane region" description="Helical" evidence="7">
    <location>
        <begin position="284"/>
        <end position="305"/>
    </location>
</feature>
<evidence type="ECO:0000256" key="6">
    <source>
        <dbReference type="ARBA" id="ARBA00023136"/>
    </source>
</evidence>
<evidence type="ECO:0000256" key="7">
    <source>
        <dbReference type="SAM" id="Phobius"/>
    </source>
</evidence>
<comment type="similarity">
    <text evidence="2">Belongs to the acyltransferase 3 family.</text>
</comment>
<dbReference type="PANTHER" id="PTHR40074:SF2">
    <property type="entry name" value="O-ACETYLTRANSFERASE WECH"/>
    <property type="match status" value="1"/>
</dbReference>
<keyword evidence="10" id="KW-1185">Reference proteome</keyword>
<evidence type="ECO:0000313" key="9">
    <source>
        <dbReference type="EMBL" id="GLI54880.1"/>
    </source>
</evidence>
<dbReference type="Proteomes" id="UP001144471">
    <property type="component" value="Unassembled WGS sequence"/>
</dbReference>
<evidence type="ECO:0000256" key="5">
    <source>
        <dbReference type="ARBA" id="ARBA00022989"/>
    </source>
</evidence>
<keyword evidence="9" id="KW-0808">Transferase</keyword>
<proteinExistence type="inferred from homology"/>
<protein>
    <submittedName>
        <fullName evidence="9">Acyltransferase</fullName>
    </submittedName>
</protein>
<evidence type="ECO:0000256" key="2">
    <source>
        <dbReference type="ARBA" id="ARBA00007400"/>
    </source>
</evidence>
<feature type="transmembrane region" description="Helical" evidence="7">
    <location>
        <begin position="12"/>
        <end position="29"/>
    </location>
</feature>
<comment type="caution">
    <text evidence="9">The sequence shown here is derived from an EMBL/GenBank/DDBJ whole genome shotgun (WGS) entry which is preliminary data.</text>
</comment>
<comment type="subcellular location">
    <subcellularLocation>
        <location evidence="1">Cell membrane</location>
        <topology evidence="1">Multi-pass membrane protein</topology>
    </subcellularLocation>
</comment>
<gene>
    <name evidence="9" type="ORF">PM10SUCC1_03950</name>
</gene>
<feature type="domain" description="Acyltransferase 3" evidence="8">
    <location>
        <begin position="4"/>
        <end position="333"/>
    </location>
</feature>
<dbReference type="Pfam" id="PF01757">
    <property type="entry name" value="Acyl_transf_3"/>
    <property type="match status" value="1"/>
</dbReference>
<dbReference type="EMBL" id="BSDY01000002">
    <property type="protein sequence ID" value="GLI54880.1"/>
    <property type="molecule type" value="Genomic_DNA"/>
</dbReference>
<dbReference type="AlphaFoldDB" id="A0A9W6GIP1"/>
<keyword evidence="4 7" id="KW-0812">Transmembrane</keyword>
<feature type="transmembrane region" description="Helical" evidence="7">
    <location>
        <begin position="152"/>
        <end position="171"/>
    </location>
</feature>
<keyword evidence="9" id="KW-0012">Acyltransferase</keyword>
<name>A0A9W6GIP1_9FUSO</name>
<feature type="transmembrane region" description="Helical" evidence="7">
    <location>
        <begin position="250"/>
        <end position="272"/>
    </location>
</feature>
<feature type="transmembrane region" description="Helical" evidence="7">
    <location>
        <begin position="317"/>
        <end position="338"/>
    </location>
</feature>
<accession>A0A9W6GIP1</accession>
<evidence type="ECO:0000256" key="4">
    <source>
        <dbReference type="ARBA" id="ARBA00022692"/>
    </source>
</evidence>
<dbReference type="GO" id="GO:0005886">
    <property type="term" value="C:plasma membrane"/>
    <property type="evidence" value="ECO:0007669"/>
    <property type="project" value="UniProtKB-SubCell"/>
</dbReference>
<keyword evidence="3" id="KW-1003">Cell membrane</keyword>
<feature type="transmembrane region" description="Helical" evidence="7">
    <location>
        <begin position="124"/>
        <end position="145"/>
    </location>
</feature>